<evidence type="ECO:0000256" key="1">
    <source>
        <dbReference type="SAM" id="MobiDB-lite"/>
    </source>
</evidence>
<dbReference type="Proteomes" id="UP000218811">
    <property type="component" value="Unassembled WGS sequence"/>
</dbReference>
<proteinExistence type="predicted"/>
<feature type="compositionally biased region" description="Basic residues" evidence="1">
    <location>
        <begin position="238"/>
        <end position="249"/>
    </location>
</feature>
<feature type="region of interest" description="Disordered" evidence="1">
    <location>
        <begin position="230"/>
        <end position="252"/>
    </location>
</feature>
<feature type="region of interest" description="Disordered" evidence="1">
    <location>
        <begin position="87"/>
        <end position="191"/>
    </location>
</feature>
<dbReference type="AlphaFoldDB" id="A0A2H3J8D2"/>
<keyword evidence="3" id="KW-1185">Reference proteome</keyword>
<evidence type="ECO:0000313" key="3">
    <source>
        <dbReference type="Proteomes" id="UP000218811"/>
    </source>
</evidence>
<dbReference type="EMBL" id="KB467843">
    <property type="protein sequence ID" value="PCH34999.1"/>
    <property type="molecule type" value="Genomic_DNA"/>
</dbReference>
<dbReference type="OrthoDB" id="2804351at2759"/>
<gene>
    <name evidence="2" type="ORF">WOLCODRAFT_139684</name>
</gene>
<name>A0A2H3J8D2_WOLCO</name>
<accession>A0A2H3J8D2</accession>
<sequence length="293" mass="31776">MASSRSGQLPNARARKLLNALGLGHSCVCCPATARAGPESRQFLSLELRSLALTQCPQPNGVSDTSAPRPRARSCVFKWTPPTSLILLDPRPRPPSRIIMSSPVAIPQRAHRDSSETSSGSPTGLYVPIHKRSGSAASASPQSPRDVTPPRTKRTKRSEHRSRSRSTPPRDDASSPVAHHTPTPIPTGHKLPRVYDVNDLLTLSFSPLVGVTPAQRDSLEAILQFTASQPAPATEKATRRRRPGRRTTSSKKLTVVATADVKTRRQRHGNWGWQVHAPAEESWRHASVAAVSA</sequence>
<evidence type="ECO:0000313" key="2">
    <source>
        <dbReference type="EMBL" id="PCH34999.1"/>
    </source>
</evidence>
<organism evidence="2 3">
    <name type="scientific">Wolfiporia cocos (strain MD-104)</name>
    <name type="common">Brown rot fungus</name>
    <dbReference type="NCBI Taxonomy" id="742152"/>
    <lineage>
        <taxon>Eukaryota</taxon>
        <taxon>Fungi</taxon>
        <taxon>Dikarya</taxon>
        <taxon>Basidiomycota</taxon>
        <taxon>Agaricomycotina</taxon>
        <taxon>Agaricomycetes</taxon>
        <taxon>Polyporales</taxon>
        <taxon>Phaeolaceae</taxon>
        <taxon>Wolfiporia</taxon>
    </lineage>
</organism>
<reference evidence="2 3" key="1">
    <citation type="journal article" date="2012" name="Science">
        <title>The Paleozoic origin of enzymatic lignin decomposition reconstructed from 31 fungal genomes.</title>
        <authorList>
            <person name="Floudas D."/>
            <person name="Binder M."/>
            <person name="Riley R."/>
            <person name="Barry K."/>
            <person name="Blanchette R.A."/>
            <person name="Henrissat B."/>
            <person name="Martinez A.T."/>
            <person name="Otillar R."/>
            <person name="Spatafora J.W."/>
            <person name="Yadav J.S."/>
            <person name="Aerts A."/>
            <person name="Benoit I."/>
            <person name="Boyd A."/>
            <person name="Carlson A."/>
            <person name="Copeland A."/>
            <person name="Coutinho P.M."/>
            <person name="de Vries R.P."/>
            <person name="Ferreira P."/>
            <person name="Findley K."/>
            <person name="Foster B."/>
            <person name="Gaskell J."/>
            <person name="Glotzer D."/>
            <person name="Gorecki P."/>
            <person name="Heitman J."/>
            <person name="Hesse C."/>
            <person name="Hori C."/>
            <person name="Igarashi K."/>
            <person name="Jurgens J.A."/>
            <person name="Kallen N."/>
            <person name="Kersten P."/>
            <person name="Kohler A."/>
            <person name="Kuees U."/>
            <person name="Kumar T.K.A."/>
            <person name="Kuo A."/>
            <person name="LaButti K."/>
            <person name="Larrondo L.F."/>
            <person name="Lindquist E."/>
            <person name="Ling A."/>
            <person name="Lombard V."/>
            <person name="Lucas S."/>
            <person name="Lundell T."/>
            <person name="Martin R."/>
            <person name="McLaughlin D.J."/>
            <person name="Morgenstern I."/>
            <person name="Morin E."/>
            <person name="Murat C."/>
            <person name="Nagy L.G."/>
            <person name="Nolan M."/>
            <person name="Ohm R.A."/>
            <person name="Patyshakuliyeva A."/>
            <person name="Rokas A."/>
            <person name="Ruiz-Duenas F.J."/>
            <person name="Sabat G."/>
            <person name="Salamov A."/>
            <person name="Samejima M."/>
            <person name="Schmutz J."/>
            <person name="Slot J.C."/>
            <person name="St John F."/>
            <person name="Stenlid J."/>
            <person name="Sun H."/>
            <person name="Sun S."/>
            <person name="Syed K."/>
            <person name="Tsang A."/>
            <person name="Wiebenga A."/>
            <person name="Young D."/>
            <person name="Pisabarro A."/>
            <person name="Eastwood D.C."/>
            <person name="Martin F."/>
            <person name="Cullen D."/>
            <person name="Grigoriev I.V."/>
            <person name="Hibbett D.S."/>
        </authorList>
    </citation>
    <scope>NUCLEOTIDE SEQUENCE [LARGE SCALE GENOMIC DNA]</scope>
    <source>
        <strain evidence="2 3">MD-104</strain>
    </source>
</reference>
<protein>
    <submittedName>
        <fullName evidence="2">Uncharacterized protein</fullName>
    </submittedName>
</protein>
<feature type="compositionally biased region" description="Basic residues" evidence="1">
    <location>
        <begin position="151"/>
        <end position="164"/>
    </location>
</feature>
<dbReference type="OMA" id="DETHATH"/>